<accession>A0ABD3RW86</accession>
<dbReference type="Proteomes" id="UP001530377">
    <property type="component" value="Unassembled WGS sequence"/>
</dbReference>
<reference evidence="3 4" key="1">
    <citation type="submission" date="2024-10" db="EMBL/GenBank/DDBJ databases">
        <title>Updated reference genomes for cyclostephanoid diatoms.</title>
        <authorList>
            <person name="Roberts W.R."/>
            <person name="Alverson A.J."/>
        </authorList>
    </citation>
    <scope>NUCLEOTIDE SEQUENCE [LARGE SCALE GENOMIC DNA]</scope>
    <source>
        <strain evidence="3 4">AJA228-03</strain>
    </source>
</reference>
<evidence type="ECO:0000259" key="2">
    <source>
        <dbReference type="Pfam" id="PF05050"/>
    </source>
</evidence>
<name>A0ABD3RW86_9STRA</name>
<keyword evidence="4" id="KW-1185">Reference proteome</keyword>
<dbReference type="AlphaFoldDB" id="A0ABD3RW86"/>
<dbReference type="InterPro" id="IPR029063">
    <property type="entry name" value="SAM-dependent_MTases_sf"/>
</dbReference>
<dbReference type="Pfam" id="PF05050">
    <property type="entry name" value="Methyltransf_21"/>
    <property type="match status" value="1"/>
</dbReference>
<gene>
    <name evidence="3" type="ORF">ACHAXA_001038</name>
</gene>
<evidence type="ECO:0000313" key="3">
    <source>
        <dbReference type="EMBL" id="KAL3816456.1"/>
    </source>
</evidence>
<keyword evidence="1" id="KW-1133">Transmembrane helix</keyword>
<dbReference type="PANTHER" id="PTHR34203:SF15">
    <property type="entry name" value="SLL1173 PROTEIN"/>
    <property type="match status" value="1"/>
</dbReference>
<dbReference type="InterPro" id="IPR006342">
    <property type="entry name" value="FkbM_mtfrase"/>
</dbReference>
<keyword evidence="1" id="KW-0812">Transmembrane</keyword>
<feature type="transmembrane region" description="Helical" evidence="1">
    <location>
        <begin position="15"/>
        <end position="34"/>
    </location>
</feature>
<dbReference type="InterPro" id="IPR052514">
    <property type="entry name" value="SAM-dependent_MTase"/>
</dbReference>
<comment type="caution">
    <text evidence="3">The sequence shown here is derived from an EMBL/GenBank/DDBJ whole genome shotgun (WGS) entry which is preliminary data.</text>
</comment>
<dbReference type="Gene3D" id="3.40.50.150">
    <property type="entry name" value="Vaccinia Virus protein VP39"/>
    <property type="match status" value="1"/>
</dbReference>
<dbReference type="EMBL" id="JALLPB020000148">
    <property type="protein sequence ID" value="KAL3816456.1"/>
    <property type="molecule type" value="Genomic_DNA"/>
</dbReference>
<sequence length="363" mass="40643">MATGLLKYRNGNKSVQISIVVGIIGILTAGYFLLLQRAVPKSKEVLERVSNVSHALVEGQVEIYRHDNLNLQPEKECTEEQRHKISQHLGLESGNVGVAGCNDPDWLDSFFEEERDIGTESFLGISVGCNKGTDAVQIARLGLSDVNFNVSAWTNFIGSIITVCPPREQGPINFPRRNGEMHCIEPMLNNIILVNNASQHLGLDRKQFVVTQAAISARNGVVKFPNANAGAEACGIQGCEGWVDGANNAYTDVPLYSLDSYVEKFVSSNGPINVLAIDAEGWDFDVLFGASSVLDRTYYLEFEYHMIGFTCYWLSGRDLWRITECYFDVYNTWHYWSNVACVHRSFTKLAERMEMRFITSLEK</sequence>
<dbReference type="NCBIfam" id="TIGR01444">
    <property type="entry name" value="fkbM_fam"/>
    <property type="match status" value="1"/>
</dbReference>
<evidence type="ECO:0000256" key="1">
    <source>
        <dbReference type="SAM" id="Phobius"/>
    </source>
</evidence>
<dbReference type="PANTHER" id="PTHR34203">
    <property type="entry name" value="METHYLTRANSFERASE, FKBM FAMILY PROTEIN"/>
    <property type="match status" value="1"/>
</dbReference>
<keyword evidence="1" id="KW-0472">Membrane</keyword>
<dbReference type="SUPFAM" id="SSF53335">
    <property type="entry name" value="S-adenosyl-L-methionine-dependent methyltransferases"/>
    <property type="match status" value="1"/>
</dbReference>
<organism evidence="3 4">
    <name type="scientific">Cyclostephanos tholiformis</name>
    <dbReference type="NCBI Taxonomy" id="382380"/>
    <lineage>
        <taxon>Eukaryota</taxon>
        <taxon>Sar</taxon>
        <taxon>Stramenopiles</taxon>
        <taxon>Ochrophyta</taxon>
        <taxon>Bacillariophyta</taxon>
        <taxon>Coscinodiscophyceae</taxon>
        <taxon>Thalassiosirophycidae</taxon>
        <taxon>Stephanodiscales</taxon>
        <taxon>Stephanodiscaceae</taxon>
        <taxon>Cyclostephanos</taxon>
    </lineage>
</organism>
<protein>
    <recommendedName>
        <fullName evidence="2">Methyltransferase FkbM domain-containing protein</fullName>
    </recommendedName>
</protein>
<evidence type="ECO:0000313" key="4">
    <source>
        <dbReference type="Proteomes" id="UP001530377"/>
    </source>
</evidence>
<feature type="domain" description="Methyltransferase FkbM" evidence="2">
    <location>
        <begin position="184"/>
        <end position="305"/>
    </location>
</feature>
<proteinExistence type="predicted"/>